<sequence>MLLVAWLLIVQVYGVIADNVDLTEDKTYWFIIPEQGFSIKICGEGSGEPQLCYDSVKGDRIHGECSDSTSCVIGVGYFEMQNKKQLIIGYGGGRGFFKPECTVVKVEEKIQYGVNITQDGNGTCQWKTDAKRMLAVGVTTAVGYTMTILDVRQVPDANESAVPFWVYIVSGVGGLAVIAGVGVGGYFLYRFIKKRKNDGQAVKEGEKNDPKAIATEKNPRLEEEAANFVGQSRERGTKEKVETKKDELSDGKETIKKTSDEPMKDKPAEKDEKKKE</sequence>
<protein>
    <submittedName>
        <fullName evidence="2">Uncharacterized protein</fullName>
    </submittedName>
</protein>
<dbReference type="WBParaSite" id="JU765_v2.g12639.t1">
    <property type="protein sequence ID" value="JU765_v2.g12639.t1"/>
    <property type="gene ID" value="JU765_v2.g12639"/>
</dbReference>
<evidence type="ECO:0000313" key="1">
    <source>
        <dbReference type="Proteomes" id="UP000887576"/>
    </source>
</evidence>
<proteinExistence type="predicted"/>
<reference evidence="2" key="1">
    <citation type="submission" date="2022-11" db="UniProtKB">
        <authorList>
            <consortium name="WormBaseParasite"/>
        </authorList>
    </citation>
    <scope>IDENTIFICATION</scope>
</reference>
<dbReference type="Proteomes" id="UP000887576">
    <property type="component" value="Unplaced"/>
</dbReference>
<evidence type="ECO:0000313" key="2">
    <source>
        <dbReference type="WBParaSite" id="JU765_v2.g12639.t1"/>
    </source>
</evidence>
<name>A0AC34Q3N1_9BILA</name>
<accession>A0AC34Q3N1</accession>
<organism evidence="1 2">
    <name type="scientific">Panagrolaimus sp. JU765</name>
    <dbReference type="NCBI Taxonomy" id="591449"/>
    <lineage>
        <taxon>Eukaryota</taxon>
        <taxon>Metazoa</taxon>
        <taxon>Ecdysozoa</taxon>
        <taxon>Nematoda</taxon>
        <taxon>Chromadorea</taxon>
        <taxon>Rhabditida</taxon>
        <taxon>Tylenchina</taxon>
        <taxon>Panagrolaimomorpha</taxon>
        <taxon>Panagrolaimoidea</taxon>
        <taxon>Panagrolaimidae</taxon>
        <taxon>Panagrolaimus</taxon>
    </lineage>
</organism>